<dbReference type="CDD" id="cd06171">
    <property type="entry name" value="Sigma70_r4"/>
    <property type="match status" value="1"/>
</dbReference>
<dbReference type="Pfam" id="PF04542">
    <property type="entry name" value="Sigma70_r2"/>
    <property type="match status" value="1"/>
</dbReference>
<dbReference type="InterPro" id="IPR039425">
    <property type="entry name" value="RNA_pol_sigma-70-like"/>
</dbReference>
<organism evidence="7 8">
    <name type="scientific">Copranaerobaculum intestinale</name>
    <dbReference type="NCBI Taxonomy" id="2692629"/>
    <lineage>
        <taxon>Bacteria</taxon>
        <taxon>Bacillati</taxon>
        <taxon>Bacillota</taxon>
        <taxon>Erysipelotrichia</taxon>
        <taxon>Erysipelotrichales</taxon>
        <taxon>Erysipelotrichaceae</taxon>
        <taxon>Copranaerobaculum</taxon>
    </lineage>
</organism>
<keyword evidence="8" id="KW-1185">Reference proteome</keyword>
<gene>
    <name evidence="7" type="ORF">GSF08_11095</name>
</gene>
<accession>A0A6N8U987</accession>
<dbReference type="InterPro" id="IPR036388">
    <property type="entry name" value="WH-like_DNA-bd_sf"/>
</dbReference>
<feature type="domain" description="RNA polymerase sigma factor 70 region 4 type 2" evidence="6">
    <location>
        <begin position="99"/>
        <end position="148"/>
    </location>
</feature>
<evidence type="ECO:0000313" key="7">
    <source>
        <dbReference type="EMBL" id="MXQ74472.1"/>
    </source>
</evidence>
<evidence type="ECO:0000259" key="5">
    <source>
        <dbReference type="Pfam" id="PF04542"/>
    </source>
</evidence>
<evidence type="ECO:0000256" key="2">
    <source>
        <dbReference type="ARBA" id="ARBA00023015"/>
    </source>
</evidence>
<dbReference type="InterPro" id="IPR013324">
    <property type="entry name" value="RNA_pol_sigma_r3/r4-like"/>
</dbReference>
<evidence type="ECO:0000256" key="1">
    <source>
        <dbReference type="ARBA" id="ARBA00010641"/>
    </source>
</evidence>
<dbReference type="AlphaFoldDB" id="A0A6N8U987"/>
<dbReference type="Gene3D" id="1.10.10.10">
    <property type="entry name" value="Winged helix-like DNA-binding domain superfamily/Winged helix DNA-binding domain"/>
    <property type="match status" value="1"/>
</dbReference>
<keyword evidence="4" id="KW-0804">Transcription</keyword>
<dbReference type="GO" id="GO:0003677">
    <property type="term" value="F:DNA binding"/>
    <property type="evidence" value="ECO:0007669"/>
    <property type="project" value="InterPro"/>
</dbReference>
<dbReference type="InterPro" id="IPR013325">
    <property type="entry name" value="RNA_pol_sigma_r2"/>
</dbReference>
<keyword evidence="2" id="KW-0805">Transcription regulation</keyword>
<dbReference type="PANTHER" id="PTHR43133">
    <property type="entry name" value="RNA POLYMERASE ECF-TYPE SIGMA FACTO"/>
    <property type="match status" value="1"/>
</dbReference>
<dbReference type="SUPFAM" id="SSF88659">
    <property type="entry name" value="Sigma3 and sigma4 domains of RNA polymerase sigma factors"/>
    <property type="match status" value="1"/>
</dbReference>
<keyword evidence="3" id="KW-0731">Sigma factor</keyword>
<dbReference type="GO" id="GO:0016987">
    <property type="term" value="F:sigma factor activity"/>
    <property type="evidence" value="ECO:0007669"/>
    <property type="project" value="UniProtKB-KW"/>
</dbReference>
<dbReference type="InterPro" id="IPR007627">
    <property type="entry name" value="RNA_pol_sigma70_r2"/>
</dbReference>
<dbReference type="GO" id="GO:0006352">
    <property type="term" value="P:DNA-templated transcription initiation"/>
    <property type="evidence" value="ECO:0007669"/>
    <property type="project" value="InterPro"/>
</dbReference>
<dbReference type="NCBIfam" id="TIGR02937">
    <property type="entry name" value="sigma70-ECF"/>
    <property type="match status" value="1"/>
</dbReference>
<dbReference type="Gene3D" id="1.10.1740.10">
    <property type="match status" value="1"/>
</dbReference>
<dbReference type="RefSeq" id="WP_160625858.1">
    <property type="nucleotide sequence ID" value="NZ_WUUQ01000007.1"/>
</dbReference>
<protein>
    <submittedName>
        <fullName evidence="7">Sigma-70 family RNA polymerase sigma factor</fullName>
    </submittedName>
</protein>
<name>A0A6N8U987_9FIRM</name>
<evidence type="ECO:0000313" key="8">
    <source>
        <dbReference type="Proteomes" id="UP000434036"/>
    </source>
</evidence>
<sequence>MAIQRKEEAERIVDTYGDAVYKFALSLTRHKDVADDVFQEVFLRYMKKRPVFENEKHARAWFYIVTKNCCRTHFMSAFIRHSAPLDQEIPFLNDPDYKLYQYVLELPVKYRIVIHLFYYEGYSTREIAAILKKKEATVRTQLKRARTLLKKGMEGSDSLENL</sequence>
<dbReference type="Proteomes" id="UP000434036">
    <property type="component" value="Unassembled WGS sequence"/>
</dbReference>
<evidence type="ECO:0000259" key="6">
    <source>
        <dbReference type="Pfam" id="PF08281"/>
    </source>
</evidence>
<dbReference type="SUPFAM" id="SSF88946">
    <property type="entry name" value="Sigma2 domain of RNA polymerase sigma factors"/>
    <property type="match status" value="1"/>
</dbReference>
<comment type="similarity">
    <text evidence="1">Belongs to the sigma-70 factor family. ECF subfamily.</text>
</comment>
<feature type="domain" description="RNA polymerase sigma-70 region 2" evidence="5">
    <location>
        <begin position="13"/>
        <end position="74"/>
    </location>
</feature>
<dbReference type="Pfam" id="PF08281">
    <property type="entry name" value="Sigma70_r4_2"/>
    <property type="match status" value="1"/>
</dbReference>
<dbReference type="InterPro" id="IPR013249">
    <property type="entry name" value="RNA_pol_sigma70_r4_t2"/>
</dbReference>
<reference evidence="7 8" key="1">
    <citation type="submission" date="2019-12" db="EMBL/GenBank/DDBJ databases">
        <authorList>
            <person name="Yang R."/>
        </authorList>
    </citation>
    <scope>NUCLEOTIDE SEQUENCE [LARGE SCALE GENOMIC DNA]</scope>
    <source>
        <strain evidence="7 8">DONG20-135</strain>
    </source>
</reference>
<evidence type="ECO:0000256" key="4">
    <source>
        <dbReference type="ARBA" id="ARBA00023163"/>
    </source>
</evidence>
<dbReference type="PANTHER" id="PTHR43133:SF60">
    <property type="entry name" value="RNA POLYMERASE SIGMA FACTOR SIGV"/>
    <property type="match status" value="1"/>
</dbReference>
<dbReference type="InterPro" id="IPR014284">
    <property type="entry name" value="RNA_pol_sigma-70_dom"/>
</dbReference>
<reference evidence="7 8" key="2">
    <citation type="submission" date="2020-01" db="EMBL/GenBank/DDBJ databases">
        <title>Clostridiaceae sp. nov. isolated from the gut of human by culturomics.</title>
        <authorList>
            <person name="Chang Y."/>
        </authorList>
    </citation>
    <scope>NUCLEOTIDE SEQUENCE [LARGE SCALE GENOMIC DNA]</scope>
    <source>
        <strain evidence="7 8">DONG20-135</strain>
    </source>
</reference>
<evidence type="ECO:0000256" key="3">
    <source>
        <dbReference type="ARBA" id="ARBA00023082"/>
    </source>
</evidence>
<proteinExistence type="inferred from homology"/>
<comment type="caution">
    <text evidence="7">The sequence shown here is derived from an EMBL/GenBank/DDBJ whole genome shotgun (WGS) entry which is preliminary data.</text>
</comment>
<dbReference type="EMBL" id="WUUQ01000007">
    <property type="protein sequence ID" value="MXQ74472.1"/>
    <property type="molecule type" value="Genomic_DNA"/>
</dbReference>